<name>A0A452ZVK3_AEGTS</name>
<reference evidence="1" key="4">
    <citation type="submission" date="2019-03" db="UniProtKB">
        <authorList>
            <consortium name="EnsemblPlants"/>
        </authorList>
    </citation>
    <scope>IDENTIFICATION</scope>
</reference>
<evidence type="ECO:0000313" key="1">
    <source>
        <dbReference type="EnsemblPlants" id="AET1Gv20938700.16"/>
    </source>
</evidence>
<dbReference type="AlphaFoldDB" id="A0A452ZVK3"/>
<reference evidence="1" key="3">
    <citation type="journal article" date="2017" name="Nature">
        <title>Genome sequence of the progenitor of the wheat D genome Aegilops tauschii.</title>
        <authorList>
            <person name="Luo M.C."/>
            <person name="Gu Y.Q."/>
            <person name="Puiu D."/>
            <person name="Wang H."/>
            <person name="Twardziok S.O."/>
            <person name="Deal K.R."/>
            <person name="Huo N."/>
            <person name="Zhu T."/>
            <person name="Wang L."/>
            <person name="Wang Y."/>
            <person name="McGuire P.E."/>
            <person name="Liu S."/>
            <person name="Long H."/>
            <person name="Ramasamy R.K."/>
            <person name="Rodriguez J.C."/>
            <person name="Van S.L."/>
            <person name="Yuan L."/>
            <person name="Wang Z."/>
            <person name="Xia Z."/>
            <person name="Xiao L."/>
            <person name="Anderson O.D."/>
            <person name="Ouyang S."/>
            <person name="Liang Y."/>
            <person name="Zimin A.V."/>
            <person name="Pertea G."/>
            <person name="Qi P."/>
            <person name="Bennetzen J.L."/>
            <person name="Dai X."/>
            <person name="Dawson M.W."/>
            <person name="Muller H.G."/>
            <person name="Kugler K."/>
            <person name="Rivarola-Duarte L."/>
            <person name="Spannagl M."/>
            <person name="Mayer K.F.X."/>
            <person name="Lu F.H."/>
            <person name="Bevan M.W."/>
            <person name="Leroy P."/>
            <person name="Li P."/>
            <person name="You F.M."/>
            <person name="Sun Q."/>
            <person name="Liu Z."/>
            <person name="Lyons E."/>
            <person name="Wicker T."/>
            <person name="Salzberg S.L."/>
            <person name="Devos K.M."/>
            <person name="Dvorak J."/>
        </authorList>
    </citation>
    <scope>NUCLEOTIDE SEQUENCE [LARGE SCALE GENOMIC DNA]</scope>
    <source>
        <strain evidence="1">cv. AL8/78</strain>
    </source>
</reference>
<reference evidence="1" key="5">
    <citation type="journal article" date="2021" name="G3 (Bethesda)">
        <title>Aegilops tauschii genome assembly Aet v5.0 features greater sequence contiguity and improved annotation.</title>
        <authorList>
            <person name="Wang L."/>
            <person name="Zhu T."/>
            <person name="Rodriguez J.C."/>
            <person name="Deal K.R."/>
            <person name="Dubcovsky J."/>
            <person name="McGuire P.E."/>
            <person name="Lux T."/>
            <person name="Spannagl M."/>
            <person name="Mayer K.F.X."/>
            <person name="Baldrich P."/>
            <person name="Meyers B.C."/>
            <person name="Huo N."/>
            <person name="Gu Y.Q."/>
            <person name="Zhou H."/>
            <person name="Devos K.M."/>
            <person name="Bennetzen J.L."/>
            <person name="Unver T."/>
            <person name="Budak H."/>
            <person name="Gulick P.J."/>
            <person name="Galiba G."/>
            <person name="Kalapos B."/>
            <person name="Nelson D.R."/>
            <person name="Li P."/>
            <person name="You F.M."/>
            <person name="Luo M.C."/>
            <person name="Dvorak J."/>
        </authorList>
    </citation>
    <scope>NUCLEOTIDE SEQUENCE [LARGE SCALE GENOMIC DNA]</scope>
    <source>
        <strain evidence="1">cv. AL8/78</strain>
    </source>
</reference>
<evidence type="ECO:0000313" key="2">
    <source>
        <dbReference type="Proteomes" id="UP000015105"/>
    </source>
</evidence>
<organism evidence="1 2">
    <name type="scientific">Aegilops tauschii subsp. strangulata</name>
    <name type="common">Goatgrass</name>
    <dbReference type="NCBI Taxonomy" id="200361"/>
    <lineage>
        <taxon>Eukaryota</taxon>
        <taxon>Viridiplantae</taxon>
        <taxon>Streptophyta</taxon>
        <taxon>Embryophyta</taxon>
        <taxon>Tracheophyta</taxon>
        <taxon>Spermatophyta</taxon>
        <taxon>Magnoliopsida</taxon>
        <taxon>Liliopsida</taxon>
        <taxon>Poales</taxon>
        <taxon>Poaceae</taxon>
        <taxon>BOP clade</taxon>
        <taxon>Pooideae</taxon>
        <taxon>Triticodae</taxon>
        <taxon>Triticeae</taxon>
        <taxon>Triticinae</taxon>
        <taxon>Aegilops</taxon>
    </lineage>
</organism>
<dbReference type="EnsemblPlants" id="AET1Gv20938700.16">
    <property type="protein sequence ID" value="AET1Gv20938700.16"/>
    <property type="gene ID" value="AET1Gv20938700"/>
</dbReference>
<protein>
    <submittedName>
        <fullName evidence="1">Uncharacterized protein</fullName>
    </submittedName>
</protein>
<dbReference type="Gramene" id="AET1Gv20938700.16">
    <property type="protein sequence ID" value="AET1Gv20938700.16"/>
    <property type="gene ID" value="AET1Gv20938700"/>
</dbReference>
<sequence>PFFKSQGPPCHRCRTQTLNISLVMGKKIQKMRMTSKMIGTYKILVVCYHHMPNSAFLWRPL</sequence>
<accession>A0A452ZVK3</accession>
<reference evidence="2" key="1">
    <citation type="journal article" date="2014" name="Science">
        <title>Ancient hybridizations among the ancestral genomes of bread wheat.</title>
        <authorList>
            <consortium name="International Wheat Genome Sequencing Consortium,"/>
            <person name="Marcussen T."/>
            <person name="Sandve S.R."/>
            <person name="Heier L."/>
            <person name="Spannagl M."/>
            <person name="Pfeifer M."/>
            <person name="Jakobsen K.S."/>
            <person name="Wulff B.B."/>
            <person name="Steuernagel B."/>
            <person name="Mayer K.F."/>
            <person name="Olsen O.A."/>
        </authorList>
    </citation>
    <scope>NUCLEOTIDE SEQUENCE [LARGE SCALE GENOMIC DNA]</scope>
    <source>
        <strain evidence="2">cv. AL8/78</strain>
    </source>
</reference>
<keyword evidence="2" id="KW-1185">Reference proteome</keyword>
<reference evidence="2" key="2">
    <citation type="journal article" date="2017" name="Nat. Plants">
        <title>The Aegilops tauschii genome reveals multiple impacts of transposons.</title>
        <authorList>
            <person name="Zhao G."/>
            <person name="Zou C."/>
            <person name="Li K."/>
            <person name="Wang K."/>
            <person name="Li T."/>
            <person name="Gao L."/>
            <person name="Zhang X."/>
            <person name="Wang H."/>
            <person name="Yang Z."/>
            <person name="Liu X."/>
            <person name="Jiang W."/>
            <person name="Mao L."/>
            <person name="Kong X."/>
            <person name="Jiao Y."/>
            <person name="Jia J."/>
        </authorList>
    </citation>
    <scope>NUCLEOTIDE SEQUENCE [LARGE SCALE GENOMIC DNA]</scope>
    <source>
        <strain evidence="2">cv. AL8/78</strain>
    </source>
</reference>
<proteinExistence type="predicted"/>
<dbReference type="Proteomes" id="UP000015105">
    <property type="component" value="Chromosome 1D"/>
</dbReference>